<reference evidence="2 3" key="1">
    <citation type="submission" date="2024-06" db="EMBL/GenBank/DDBJ databases">
        <title>Genomic Encyclopedia of Type Strains, Phase IV (KMG-IV): sequencing the most valuable type-strain genomes for metagenomic binning, comparative biology and taxonomic classification.</title>
        <authorList>
            <person name="Goeker M."/>
        </authorList>
    </citation>
    <scope>NUCLEOTIDE SEQUENCE [LARGE SCALE GENOMIC DNA]</scope>
    <source>
        <strain evidence="2 3">DSM 28303</strain>
    </source>
</reference>
<evidence type="ECO:0000259" key="1">
    <source>
        <dbReference type="Pfam" id="PF01764"/>
    </source>
</evidence>
<evidence type="ECO:0000313" key="3">
    <source>
        <dbReference type="Proteomes" id="UP001549122"/>
    </source>
</evidence>
<dbReference type="SUPFAM" id="SSF53474">
    <property type="entry name" value="alpha/beta-Hydrolases"/>
    <property type="match status" value="1"/>
</dbReference>
<gene>
    <name evidence="2" type="ORF">ABID29_001543</name>
</gene>
<proteinExistence type="predicted"/>
<name>A0ABV2FIT0_9STRE</name>
<evidence type="ECO:0000313" key="2">
    <source>
        <dbReference type="EMBL" id="MET3558418.1"/>
    </source>
</evidence>
<dbReference type="Proteomes" id="UP001549122">
    <property type="component" value="Unassembled WGS sequence"/>
</dbReference>
<dbReference type="InterPro" id="IPR002921">
    <property type="entry name" value="Fungal_lipase-type"/>
</dbReference>
<dbReference type="EMBL" id="JBEPLO010000016">
    <property type="protein sequence ID" value="MET3558418.1"/>
    <property type="molecule type" value="Genomic_DNA"/>
</dbReference>
<sequence>MLPSRLVSWSRFELFENEDSSHAQDVYARQTAHSLASELNLSNKNVKMYITGHSLGGRLSLISNEYFQQKLLFSQKIEKTVTFNALGVFGMKHNKAYEGNNINYVISGEMLSSIGFGPQKNERKLEIKTVSDSSKKHDLYHFWQHIGVQGE</sequence>
<dbReference type="Gene3D" id="3.40.50.1820">
    <property type="entry name" value="alpha/beta hydrolase"/>
    <property type="match status" value="1"/>
</dbReference>
<comment type="caution">
    <text evidence="2">The sequence shown here is derived from an EMBL/GenBank/DDBJ whole genome shotgun (WGS) entry which is preliminary data.</text>
</comment>
<dbReference type="InterPro" id="IPR029058">
    <property type="entry name" value="AB_hydrolase_fold"/>
</dbReference>
<keyword evidence="3" id="KW-1185">Reference proteome</keyword>
<accession>A0ABV2FIT0</accession>
<protein>
    <recommendedName>
        <fullName evidence="1">Fungal lipase-type domain-containing protein</fullName>
    </recommendedName>
</protein>
<organism evidence="2 3">
    <name type="scientific">Streptococcus rupicaprae</name>
    <dbReference type="NCBI Taxonomy" id="759619"/>
    <lineage>
        <taxon>Bacteria</taxon>
        <taxon>Bacillati</taxon>
        <taxon>Bacillota</taxon>
        <taxon>Bacilli</taxon>
        <taxon>Lactobacillales</taxon>
        <taxon>Streptococcaceae</taxon>
        <taxon>Streptococcus</taxon>
    </lineage>
</organism>
<dbReference type="Pfam" id="PF01764">
    <property type="entry name" value="Lipase_3"/>
    <property type="match status" value="1"/>
</dbReference>
<feature type="domain" description="Fungal lipase-type" evidence="1">
    <location>
        <begin position="29"/>
        <end position="98"/>
    </location>
</feature>